<evidence type="ECO:0000256" key="6">
    <source>
        <dbReference type="ARBA" id="ARBA00022801"/>
    </source>
</evidence>
<keyword evidence="4 9" id="KW-0997">Cell inner membrane</keyword>
<dbReference type="AlphaFoldDB" id="A0A379CSE5"/>
<keyword evidence="6 9" id="KW-0378">Hydrolase</keyword>
<evidence type="ECO:0000313" key="11">
    <source>
        <dbReference type="EMBL" id="MBO1107819.1"/>
    </source>
</evidence>
<evidence type="ECO:0000313" key="12">
    <source>
        <dbReference type="Proteomes" id="UP000664658"/>
    </source>
</evidence>
<dbReference type="InterPro" id="IPR020583">
    <property type="entry name" value="Inositol_monoP_metal-BS"/>
</dbReference>
<feature type="binding site" evidence="9">
    <location>
        <begin position="84"/>
        <end position="87"/>
    </location>
    <ligand>
        <name>substrate</name>
    </ligand>
</feature>
<dbReference type="GeneID" id="69704471"/>
<dbReference type="InterPro" id="IPR000760">
    <property type="entry name" value="Inositol_monophosphatase-like"/>
</dbReference>
<dbReference type="HAMAP" id="MF_02095">
    <property type="entry name" value="CysQ"/>
    <property type="match status" value="1"/>
</dbReference>
<dbReference type="Pfam" id="PF00459">
    <property type="entry name" value="Inositol_P"/>
    <property type="match status" value="1"/>
</dbReference>
<dbReference type="Gene3D" id="3.30.540.10">
    <property type="entry name" value="Fructose-1,6-Bisphosphatase, subunit A, domain 1"/>
    <property type="match status" value="1"/>
</dbReference>
<feature type="binding site" evidence="9">
    <location>
        <position position="85"/>
    </location>
    <ligand>
        <name>Mg(2+)</name>
        <dbReference type="ChEBI" id="CHEBI:18420"/>
        <label>2</label>
    </ligand>
</feature>
<organism evidence="11 12">
    <name type="scientific">Plesiomonas shigelloides</name>
    <name type="common">Aeromonas shigelloides</name>
    <dbReference type="NCBI Taxonomy" id="703"/>
    <lineage>
        <taxon>Bacteria</taxon>
        <taxon>Pseudomonadati</taxon>
        <taxon>Pseudomonadota</taxon>
        <taxon>Gammaproteobacteria</taxon>
        <taxon>Enterobacterales</taxon>
        <taxon>Enterobacteriaceae</taxon>
        <taxon>Plesiomonas</taxon>
    </lineage>
</organism>
<keyword evidence="7 9" id="KW-0460">Magnesium</keyword>
<accession>A0A379CSE5</accession>
<dbReference type="GO" id="GO:0046854">
    <property type="term" value="P:phosphatidylinositol phosphate biosynthetic process"/>
    <property type="evidence" value="ECO:0007669"/>
    <property type="project" value="InterPro"/>
</dbReference>
<dbReference type="InterPro" id="IPR006240">
    <property type="entry name" value="CysQ"/>
</dbReference>
<comment type="similarity">
    <text evidence="2 9">Belongs to the inositol monophosphatase superfamily. CysQ family.</text>
</comment>
<feature type="binding site" evidence="10">
    <location>
        <position position="62"/>
    </location>
    <ligand>
        <name>Mg(2+)</name>
        <dbReference type="ChEBI" id="CHEBI:18420"/>
        <label>1</label>
        <note>catalytic</note>
    </ligand>
</feature>
<dbReference type="CDD" id="cd01638">
    <property type="entry name" value="CysQ"/>
    <property type="match status" value="1"/>
</dbReference>
<feature type="binding site" evidence="9">
    <location>
        <position position="84"/>
    </location>
    <ligand>
        <name>Mg(2+)</name>
        <dbReference type="ChEBI" id="CHEBI:18420"/>
        <label>1</label>
    </ligand>
</feature>
<comment type="cofactor">
    <cofactor evidence="9 10">
        <name>Mg(2+)</name>
        <dbReference type="ChEBI" id="CHEBI:18420"/>
    </cofactor>
</comment>
<evidence type="ECO:0000256" key="1">
    <source>
        <dbReference type="ARBA" id="ARBA00001625"/>
    </source>
</evidence>
<reference evidence="11" key="1">
    <citation type="submission" date="2021-03" db="EMBL/GenBank/DDBJ databases">
        <title>Plesiomonas shigelloides zfcc0051, isolated from zebrafish feces.</title>
        <authorList>
            <person name="Vanderhoek Z."/>
            <person name="Gaulke C."/>
        </authorList>
    </citation>
    <scope>NUCLEOTIDE SEQUENCE</scope>
    <source>
        <strain evidence="11">Zfcc0051</strain>
    </source>
</reference>
<feature type="binding site" evidence="9">
    <location>
        <position position="204"/>
    </location>
    <ligand>
        <name>Mg(2+)</name>
        <dbReference type="ChEBI" id="CHEBI:18420"/>
        <label>2</label>
    </ligand>
</feature>
<dbReference type="PRINTS" id="PR00377">
    <property type="entry name" value="IMPHPHTASES"/>
</dbReference>
<feature type="binding site" evidence="9">
    <location>
        <position position="62"/>
    </location>
    <ligand>
        <name>Mg(2+)</name>
        <dbReference type="ChEBI" id="CHEBI:18420"/>
        <label>1</label>
    </ligand>
</feature>
<proteinExistence type="inferred from homology"/>
<evidence type="ECO:0000256" key="7">
    <source>
        <dbReference type="ARBA" id="ARBA00022842"/>
    </source>
</evidence>
<dbReference type="PROSITE" id="PS00629">
    <property type="entry name" value="IMP_1"/>
    <property type="match status" value="1"/>
</dbReference>
<evidence type="ECO:0000256" key="5">
    <source>
        <dbReference type="ARBA" id="ARBA00022723"/>
    </source>
</evidence>
<comment type="catalytic activity">
    <reaction evidence="1 9">
        <text>adenosine 3',5'-bisphosphate + H2O = AMP + phosphate</text>
        <dbReference type="Rhea" id="RHEA:10040"/>
        <dbReference type="ChEBI" id="CHEBI:15377"/>
        <dbReference type="ChEBI" id="CHEBI:43474"/>
        <dbReference type="ChEBI" id="CHEBI:58343"/>
        <dbReference type="ChEBI" id="CHEBI:456215"/>
        <dbReference type="EC" id="3.1.3.7"/>
    </reaction>
</comment>
<dbReference type="GO" id="GO:0000287">
    <property type="term" value="F:magnesium ion binding"/>
    <property type="evidence" value="ECO:0007669"/>
    <property type="project" value="UniProtKB-UniRule"/>
</dbReference>
<comment type="subcellular location">
    <subcellularLocation>
        <location evidence="9">Cell inner membrane</location>
        <topology evidence="9">Peripheral membrane protein</topology>
        <orientation evidence="9">Cytoplasmic side</orientation>
    </subcellularLocation>
</comment>
<feature type="binding site" evidence="10">
    <location>
        <position position="82"/>
    </location>
    <ligand>
        <name>Mg(2+)</name>
        <dbReference type="ChEBI" id="CHEBI:18420"/>
        <label>1</label>
        <note>catalytic</note>
    </ligand>
</feature>
<feature type="binding site" evidence="9">
    <location>
        <position position="82"/>
    </location>
    <ligand>
        <name>Mg(2+)</name>
        <dbReference type="ChEBI" id="CHEBI:18420"/>
        <label>2</label>
    </ligand>
</feature>
<dbReference type="PANTHER" id="PTHR43028">
    <property type="entry name" value="3'(2'),5'-BISPHOSPHATE NUCLEOTIDASE 1"/>
    <property type="match status" value="1"/>
</dbReference>
<feature type="binding site" evidence="10">
    <location>
        <position position="85"/>
    </location>
    <ligand>
        <name>Mg(2+)</name>
        <dbReference type="ChEBI" id="CHEBI:18420"/>
        <label>1</label>
        <note>catalytic</note>
    </ligand>
</feature>
<sequence>MLQALEKIAREAGDAIMAAYQREVTVVQKADDSPLTEADLAAHQIIVRGLTALTASIPVLSEEAANIDWSVRRHWPRFWLVDPLDGTKEFIKHNGEFTVNIALIEEGRPVMAVVYAPALDKLYMAEGGQAWRVVQGVREPLQVQQAMPPVVVASRSHQDPRLASYLAELGPHQLTSVGSSLKFCLVAEGQAQLYPRFGRTMAWDTAAGHCIAEAAGAVVETLDNQPLRYNQQEDLANPPFIVRVAWARGCC</sequence>
<dbReference type="PROSITE" id="PS00630">
    <property type="entry name" value="IMP_2"/>
    <property type="match status" value="1"/>
</dbReference>
<name>A0A379CSE5_PLESH</name>
<dbReference type="InterPro" id="IPR050725">
    <property type="entry name" value="CysQ/Inositol_MonoPase"/>
</dbReference>
<feature type="binding site" evidence="9">
    <location>
        <position position="62"/>
    </location>
    <ligand>
        <name>substrate</name>
    </ligand>
</feature>
<dbReference type="PANTHER" id="PTHR43028:SF5">
    <property type="entry name" value="3'(2'),5'-BISPHOSPHATE NUCLEOTIDASE 1"/>
    <property type="match status" value="1"/>
</dbReference>
<dbReference type="GO" id="GO:0000103">
    <property type="term" value="P:sulfate assimilation"/>
    <property type="evidence" value="ECO:0007669"/>
    <property type="project" value="TreeGrafter"/>
</dbReference>
<dbReference type="EMBL" id="JAFNAA010000005">
    <property type="protein sequence ID" value="MBO1107819.1"/>
    <property type="molecule type" value="Genomic_DNA"/>
</dbReference>
<dbReference type="SUPFAM" id="SSF56655">
    <property type="entry name" value="Carbohydrate phosphatase"/>
    <property type="match status" value="1"/>
</dbReference>
<evidence type="ECO:0000256" key="4">
    <source>
        <dbReference type="ARBA" id="ARBA00022519"/>
    </source>
</evidence>
<dbReference type="NCBIfam" id="TIGR01331">
    <property type="entry name" value="bisphos_cysQ"/>
    <property type="match status" value="1"/>
</dbReference>
<keyword evidence="5 9" id="KW-0479">Metal-binding</keyword>
<dbReference type="FunFam" id="3.30.540.10:FF:000007">
    <property type="entry name" value="3'(2'),5'-bisphosphate nucleotidase CysQ"/>
    <property type="match status" value="1"/>
</dbReference>
<feature type="binding site" evidence="9">
    <location>
        <position position="82"/>
    </location>
    <ligand>
        <name>Mg(2+)</name>
        <dbReference type="ChEBI" id="CHEBI:18420"/>
        <label>1</label>
    </ligand>
</feature>
<dbReference type="EC" id="3.1.3.7" evidence="9"/>
<gene>
    <name evidence="9 11" type="primary">cysQ</name>
    <name evidence="11" type="ORF">J2R62_06225</name>
</gene>
<dbReference type="Gene3D" id="3.40.190.80">
    <property type="match status" value="1"/>
</dbReference>
<dbReference type="InterPro" id="IPR020550">
    <property type="entry name" value="Inositol_monophosphatase_CS"/>
</dbReference>
<keyword evidence="8 9" id="KW-0472">Membrane</keyword>
<dbReference type="FunFam" id="3.40.190.80:FF:000005">
    <property type="entry name" value="3'(2'),5'-bisphosphate nucleotidase CysQ"/>
    <property type="match status" value="1"/>
</dbReference>
<comment type="caution">
    <text evidence="11">The sequence shown here is derived from an EMBL/GenBank/DDBJ whole genome shotgun (WGS) entry which is preliminary data.</text>
</comment>
<dbReference type="RefSeq" id="WP_047706714.1">
    <property type="nucleotide sequence ID" value="NZ_CP050969.1"/>
</dbReference>
<dbReference type="Proteomes" id="UP000664658">
    <property type="component" value="Unassembled WGS sequence"/>
</dbReference>
<evidence type="ECO:0000256" key="8">
    <source>
        <dbReference type="ARBA" id="ARBA00023136"/>
    </source>
</evidence>
<evidence type="ECO:0000256" key="3">
    <source>
        <dbReference type="ARBA" id="ARBA00022475"/>
    </source>
</evidence>
<protein>
    <recommendedName>
        <fullName evidence="9">3'(2'),5'-bisphosphate nucleotidase CysQ</fullName>
        <ecNumber evidence="9">3.1.3.7</ecNumber>
    </recommendedName>
    <alternativeName>
        <fullName evidence="9">3'(2'),5-bisphosphonucleoside 3'(2')-phosphohydrolase</fullName>
    </alternativeName>
    <alternativeName>
        <fullName evidence="9">3'-phosphoadenosine 5'-phosphate phosphatase</fullName>
        <shortName evidence="9">PAP phosphatase</shortName>
    </alternativeName>
</protein>
<evidence type="ECO:0000256" key="10">
    <source>
        <dbReference type="PIRSR" id="PIRSR600760-2"/>
    </source>
</evidence>
<keyword evidence="3 9" id="KW-1003">Cell membrane</keyword>
<feature type="binding site" evidence="10">
    <location>
        <position position="84"/>
    </location>
    <ligand>
        <name>Mg(2+)</name>
        <dbReference type="ChEBI" id="CHEBI:18420"/>
        <label>1</label>
        <note>catalytic</note>
    </ligand>
</feature>
<dbReference type="GO" id="GO:0050427">
    <property type="term" value="P:3'-phosphoadenosine 5'-phosphosulfate metabolic process"/>
    <property type="evidence" value="ECO:0007669"/>
    <property type="project" value="TreeGrafter"/>
</dbReference>
<feature type="binding site" evidence="10">
    <location>
        <position position="204"/>
    </location>
    <ligand>
        <name>Mg(2+)</name>
        <dbReference type="ChEBI" id="CHEBI:18420"/>
        <label>1</label>
        <note>catalytic</note>
    </ligand>
</feature>
<dbReference type="GO" id="GO:0005886">
    <property type="term" value="C:plasma membrane"/>
    <property type="evidence" value="ECO:0007669"/>
    <property type="project" value="UniProtKB-SubCell"/>
</dbReference>
<feature type="binding site" evidence="9">
    <location>
        <position position="204"/>
    </location>
    <ligand>
        <name>substrate</name>
    </ligand>
</feature>
<evidence type="ECO:0000256" key="2">
    <source>
        <dbReference type="ARBA" id="ARBA00005289"/>
    </source>
</evidence>
<evidence type="ECO:0000256" key="9">
    <source>
        <dbReference type="HAMAP-Rule" id="MF_02095"/>
    </source>
</evidence>
<dbReference type="GO" id="GO:0008441">
    <property type="term" value="F:3'(2'),5'-bisphosphate nucleotidase activity"/>
    <property type="evidence" value="ECO:0007669"/>
    <property type="project" value="UniProtKB-UniRule"/>
</dbReference>
<comment type="function">
    <text evidence="9">Converts adenosine-3',5'-bisphosphate (PAP) to AMP.</text>
</comment>